<sequence length="239" mass="26948">MSIHMMRLGRVYAIVAMVVVYLLTGSDVARAQLVEQVPEALEEVGISEHLDAKLPMDLEFRDEDGLSVTLGSFFDGERPVILTLNYYRCPMLCGLMLNGLVDGLDQMEWTPGQEFEIVTVSINPLETPALAKEKKQNYIKRYGRPSAMTGWHFLTGNEPEIDRLAETVGFRFVYDPVEKQYAHAAAIFVCTPDGRVARYLYGIEYPPKRLKLGLLEASEGKIGSTLDQLILYCYHYDPS</sequence>
<proteinExistence type="inferred from homology"/>
<dbReference type="AlphaFoldDB" id="X0RUB6"/>
<evidence type="ECO:0000256" key="1">
    <source>
        <dbReference type="ARBA" id="ARBA00010996"/>
    </source>
</evidence>
<evidence type="ECO:0008006" key="3">
    <source>
        <dbReference type="Google" id="ProtNLM"/>
    </source>
</evidence>
<name>X0RUB6_9ZZZZ</name>
<comment type="similarity">
    <text evidence="1">Belongs to the SCO1/2 family.</text>
</comment>
<comment type="caution">
    <text evidence="2">The sequence shown here is derived from an EMBL/GenBank/DDBJ whole genome shotgun (WGS) entry which is preliminary data.</text>
</comment>
<reference evidence="2" key="1">
    <citation type="journal article" date="2014" name="Front. Microbiol.">
        <title>High frequency of phylogenetically diverse reductive dehalogenase-homologous genes in deep subseafloor sedimentary metagenomes.</title>
        <authorList>
            <person name="Kawai M."/>
            <person name="Futagami T."/>
            <person name="Toyoda A."/>
            <person name="Takaki Y."/>
            <person name="Nishi S."/>
            <person name="Hori S."/>
            <person name="Arai W."/>
            <person name="Tsubouchi T."/>
            <person name="Morono Y."/>
            <person name="Uchiyama I."/>
            <person name="Ito T."/>
            <person name="Fujiyama A."/>
            <person name="Inagaki F."/>
            <person name="Takami H."/>
        </authorList>
    </citation>
    <scope>NUCLEOTIDE SEQUENCE</scope>
    <source>
        <strain evidence="2">Expedition CK06-06</strain>
    </source>
</reference>
<dbReference type="Gene3D" id="3.40.30.10">
    <property type="entry name" value="Glutaredoxin"/>
    <property type="match status" value="1"/>
</dbReference>
<dbReference type="EMBL" id="BARS01001479">
    <property type="protein sequence ID" value="GAF72388.1"/>
    <property type="molecule type" value="Genomic_DNA"/>
</dbReference>
<feature type="non-terminal residue" evidence="2">
    <location>
        <position position="239"/>
    </location>
</feature>
<dbReference type="InterPro" id="IPR003782">
    <property type="entry name" value="SCO1/SenC"/>
</dbReference>
<gene>
    <name evidence="2" type="ORF">S01H1_02892</name>
</gene>
<dbReference type="SUPFAM" id="SSF52833">
    <property type="entry name" value="Thioredoxin-like"/>
    <property type="match status" value="1"/>
</dbReference>
<accession>X0RUB6</accession>
<organism evidence="2">
    <name type="scientific">marine sediment metagenome</name>
    <dbReference type="NCBI Taxonomy" id="412755"/>
    <lineage>
        <taxon>unclassified sequences</taxon>
        <taxon>metagenomes</taxon>
        <taxon>ecological metagenomes</taxon>
    </lineage>
</organism>
<dbReference type="PANTHER" id="PTHR12151:SF8">
    <property type="entry name" value="THIOREDOXIN DOMAIN-CONTAINING PROTEIN"/>
    <property type="match status" value="1"/>
</dbReference>
<protein>
    <recommendedName>
        <fullName evidence="3">Thioredoxin domain-containing protein</fullName>
    </recommendedName>
</protein>
<dbReference type="Pfam" id="PF02630">
    <property type="entry name" value="SCO1-SenC"/>
    <property type="match status" value="1"/>
</dbReference>
<dbReference type="PANTHER" id="PTHR12151">
    <property type="entry name" value="ELECTRON TRANSPORT PROTIN SCO1/SENC FAMILY MEMBER"/>
    <property type="match status" value="1"/>
</dbReference>
<dbReference type="InterPro" id="IPR036249">
    <property type="entry name" value="Thioredoxin-like_sf"/>
</dbReference>
<evidence type="ECO:0000313" key="2">
    <source>
        <dbReference type="EMBL" id="GAF72388.1"/>
    </source>
</evidence>
<dbReference type="CDD" id="cd02968">
    <property type="entry name" value="SCO"/>
    <property type="match status" value="1"/>
</dbReference>